<proteinExistence type="predicted"/>
<evidence type="ECO:0000313" key="4">
    <source>
        <dbReference type="EMBL" id="SVA38655.1"/>
    </source>
</evidence>
<feature type="domain" description="Pyruvate flavodoxin/ferredoxin oxidoreductase pyrimidine binding" evidence="2">
    <location>
        <begin position="18"/>
        <end position="236"/>
    </location>
</feature>
<dbReference type="AlphaFoldDB" id="A0A381VE68"/>
<evidence type="ECO:0000259" key="2">
    <source>
        <dbReference type="Pfam" id="PF01855"/>
    </source>
</evidence>
<dbReference type="GO" id="GO:0006979">
    <property type="term" value="P:response to oxidative stress"/>
    <property type="evidence" value="ECO:0007669"/>
    <property type="project" value="TreeGrafter"/>
</dbReference>
<dbReference type="InterPro" id="IPR009014">
    <property type="entry name" value="Transketo_C/PFOR_II"/>
</dbReference>
<feature type="domain" description="Pyruvate:ferredoxin oxidoreductase core" evidence="3">
    <location>
        <begin position="265"/>
        <end position="358"/>
    </location>
</feature>
<dbReference type="Pfam" id="PF17147">
    <property type="entry name" value="PFOR_II"/>
    <property type="match status" value="1"/>
</dbReference>
<protein>
    <recommendedName>
        <fullName evidence="5">Pyruvate flavodoxin/ferredoxin oxidoreductase pyrimidine binding domain-containing protein</fullName>
    </recommendedName>
</protein>
<dbReference type="InterPro" id="IPR050722">
    <property type="entry name" value="Pyruvate:ferred/Flavod_OxRd"/>
</dbReference>
<dbReference type="InterPro" id="IPR033412">
    <property type="entry name" value="PFOR_II"/>
</dbReference>
<dbReference type="SUPFAM" id="SSF52518">
    <property type="entry name" value="Thiamin diphosphate-binding fold (THDP-binding)"/>
    <property type="match status" value="1"/>
</dbReference>
<dbReference type="PANTHER" id="PTHR32154:SF14">
    <property type="entry name" value="2-OXOGLUTARATE SYNTHASE SUBUNIT KORA"/>
    <property type="match status" value="1"/>
</dbReference>
<dbReference type="GO" id="GO:0016491">
    <property type="term" value="F:oxidoreductase activity"/>
    <property type="evidence" value="ECO:0007669"/>
    <property type="project" value="UniProtKB-KW"/>
</dbReference>
<dbReference type="PANTHER" id="PTHR32154">
    <property type="entry name" value="PYRUVATE-FLAVODOXIN OXIDOREDUCTASE-RELATED"/>
    <property type="match status" value="1"/>
</dbReference>
<dbReference type="Pfam" id="PF01855">
    <property type="entry name" value="POR_N"/>
    <property type="match status" value="1"/>
</dbReference>
<dbReference type="Gene3D" id="3.40.50.920">
    <property type="match status" value="1"/>
</dbReference>
<accession>A0A381VE68</accession>
<sequence>MDNQSREMVDGAAAISRGALDSGCNFYAGYPITPASGILTHMLRELPKVGGIGLQGEDEISSLGHCIGAATAGATVFTATSGPGLSLYSENLGLCIMMEVPLVIAISQRLGPSTGAATATAQGDIQFMRWCTSGGYPVIVLSPTNIQESYHLTKRAFKLAKRFRSPVFIATDKETVMTTESVAESEMLNTPKWPDIPDEPVGKPLDPYQKNGTIHHYTGSSHTEEGHITKDPEIIAEFNDRLKNKINDHIDEISLVKEDMESGSDTLIISYGISARSMEAAVKILRLNGEKVSALTVYSLWPIPEKKILSSLDGIKRIIIPEMNHGQYRHEIERYTNENVHLIGVNRVDTFLITPDEIIEAYRG</sequence>
<reference evidence="4" key="1">
    <citation type="submission" date="2018-05" db="EMBL/GenBank/DDBJ databases">
        <authorList>
            <person name="Lanie J.A."/>
            <person name="Ng W.-L."/>
            <person name="Kazmierczak K.M."/>
            <person name="Andrzejewski T.M."/>
            <person name="Davidsen T.M."/>
            <person name="Wayne K.J."/>
            <person name="Tettelin H."/>
            <person name="Glass J.I."/>
            <person name="Rusch D."/>
            <person name="Podicherti R."/>
            <person name="Tsui H.-C.T."/>
            <person name="Winkler M.E."/>
        </authorList>
    </citation>
    <scope>NUCLEOTIDE SEQUENCE</scope>
</reference>
<evidence type="ECO:0000259" key="3">
    <source>
        <dbReference type="Pfam" id="PF17147"/>
    </source>
</evidence>
<organism evidence="4">
    <name type="scientific">marine metagenome</name>
    <dbReference type="NCBI Taxonomy" id="408172"/>
    <lineage>
        <taxon>unclassified sequences</taxon>
        <taxon>metagenomes</taxon>
        <taxon>ecological metagenomes</taxon>
    </lineage>
</organism>
<dbReference type="EMBL" id="UINC01008595">
    <property type="protein sequence ID" value="SVA38655.1"/>
    <property type="molecule type" value="Genomic_DNA"/>
</dbReference>
<evidence type="ECO:0000256" key="1">
    <source>
        <dbReference type="ARBA" id="ARBA00023002"/>
    </source>
</evidence>
<gene>
    <name evidence="4" type="ORF">METZ01_LOCUS91509</name>
</gene>
<evidence type="ECO:0008006" key="5">
    <source>
        <dbReference type="Google" id="ProtNLM"/>
    </source>
</evidence>
<name>A0A381VE68_9ZZZZ</name>
<dbReference type="CDD" id="cd07034">
    <property type="entry name" value="TPP_PYR_PFOR_IOR-alpha_like"/>
    <property type="match status" value="1"/>
</dbReference>
<dbReference type="InterPro" id="IPR029061">
    <property type="entry name" value="THDP-binding"/>
</dbReference>
<dbReference type="InterPro" id="IPR002880">
    <property type="entry name" value="Pyrv_Fd/Flavodoxin_OxRdtase_N"/>
</dbReference>
<keyword evidence="1" id="KW-0560">Oxidoreductase</keyword>
<dbReference type="SUPFAM" id="SSF52922">
    <property type="entry name" value="TK C-terminal domain-like"/>
    <property type="match status" value="1"/>
</dbReference>
<dbReference type="Gene3D" id="3.40.50.970">
    <property type="match status" value="1"/>
</dbReference>